<proteinExistence type="predicted"/>
<dbReference type="EMBL" id="CADCTC010000042">
    <property type="protein sequence ID" value="CAA9224324.1"/>
    <property type="molecule type" value="Genomic_DNA"/>
</dbReference>
<organism evidence="1">
    <name type="scientific">uncultured Chloroflexota bacterium</name>
    <dbReference type="NCBI Taxonomy" id="166587"/>
    <lineage>
        <taxon>Bacteria</taxon>
        <taxon>Bacillati</taxon>
        <taxon>Chloroflexota</taxon>
        <taxon>environmental samples</taxon>
    </lineage>
</organism>
<name>A0A6J4HK24_9CHLR</name>
<protein>
    <submittedName>
        <fullName evidence="1">Uncharacterized protein</fullName>
    </submittedName>
</protein>
<sequence>MEHHVVIRVCCWCDSRAQRLEMALWTPMPPALIRMLRVAGFTTDGLCPDCWRDGAATFGVRMPREAAVEQAIRELPNLHGDPFAGLLDVEADGEDEAAA</sequence>
<dbReference type="AlphaFoldDB" id="A0A6J4HK24"/>
<gene>
    <name evidence="1" type="ORF">AVDCRST_MAG77-637</name>
</gene>
<evidence type="ECO:0000313" key="1">
    <source>
        <dbReference type="EMBL" id="CAA9224324.1"/>
    </source>
</evidence>
<reference evidence="1" key="1">
    <citation type="submission" date="2020-02" db="EMBL/GenBank/DDBJ databases">
        <authorList>
            <person name="Meier V. D."/>
        </authorList>
    </citation>
    <scope>NUCLEOTIDE SEQUENCE</scope>
    <source>
        <strain evidence="1">AVDCRST_MAG77</strain>
    </source>
</reference>
<accession>A0A6J4HK24</accession>